<protein>
    <submittedName>
        <fullName evidence="5">Uncharacterized protein</fullName>
    </submittedName>
</protein>
<reference evidence="5 6" key="1">
    <citation type="submission" date="2024-01" db="EMBL/GenBank/DDBJ databases">
        <title>The genomes of 5 underutilized Papilionoideae crops provide insights into root nodulation and disease resistance.</title>
        <authorList>
            <person name="Yuan L."/>
        </authorList>
    </citation>
    <scope>NUCLEOTIDE SEQUENCE [LARGE SCALE GENOMIC DNA]</scope>
    <source>
        <strain evidence="5">LY-2023</strain>
        <tissue evidence="5">Leaf</tissue>
    </source>
</reference>
<evidence type="ECO:0000256" key="4">
    <source>
        <dbReference type="SAM" id="SignalP"/>
    </source>
</evidence>
<comment type="caution">
    <text evidence="5">The sequence shown here is derived from an EMBL/GenBank/DDBJ whole genome shotgun (WGS) entry which is preliminary data.</text>
</comment>
<dbReference type="InterPro" id="IPR038538">
    <property type="entry name" value="MTERF_sf"/>
</dbReference>
<evidence type="ECO:0000313" key="6">
    <source>
        <dbReference type="Proteomes" id="UP001359559"/>
    </source>
</evidence>
<evidence type="ECO:0000256" key="2">
    <source>
        <dbReference type="ARBA" id="ARBA00022472"/>
    </source>
</evidence>
<name>A0AAN9EXX1_CLITE</name>
<dbReference type="PANTHER" id="PTHR13068:SF166">
    <property type="entry name" value="TRANSCRIPTION TERMINATION FACTOR MTERF15, MITOCHONDRIAL-LIKE"/>
    <property type="match status" value="1"/>
</dbReference>
<dbReference type="SMART" id="SM00733">
    <property type="entry name" value="Mterf"/>
    <property type="match status" value="3"/>
</dbReference>
<keyword evidence="3" id="KW-0809">Transit peptide</keyword>
<dbReference type="Pfam" id="PF02536">
    <property type="entry name" value="mTERF"/>
    <property type="match status" value="1"/>
</dbReference>
<keyword evidence="6" id="KW-1185">Reference proteome</keyword>
<gene>
    <name evidence="5" type="ORF">RJT34_32225</name>
</gene>
<feature type="signal peptide" evidence="4">
    <location>
        <begin position="1"/>
        <end position="17"/>
    </location>
</feature>
<dbReference type="Proteomes" id="UP001359559">
    <property type="component" value="Unassembled WGS sequence"/>
</dbReference>
<dbReference type="Gene3D" id="1.25.70.10">
    <property type="entry name" value="Transcription termination factor 3, mitochondrial"/>
    <property type="match status" value="1"/>
</dbReference>
<organism evidence="5 6">
    <name type="scientific">Clitoria ternatea</name>
    <name type="common">Butterfly pea</name>
    <dbReference type="NCBI Taxonomy" id="43366"/>
    <lineage>
        <taxon>Eukaryota</taxon>
        <taxon>Viridiplantae</taxon>
        <taxon>Streptophyta</taxon>
        <taxon>Embryophyta</taxon>
        <taxon>Tracheophyta</taxon>
        <taxon>Spermatophyta</taxon>
        <taxon>Magnoliopsida</taxon>
        <taxon>eudicotyledons</taxon>
        <taxon>Gunneridae</taxon>
        <taxon>Pentapetalae</taxon>
        <taxon>rosids</taxon>
        <taxon>fabids</taxon>
        <taxon>Fabales</taxon>
        <taxon>Fabaceae</taxon>
        <taxon>Papilionoideae</taxon>
        <taxon>50 kb inversion clade</taxon>
        <taxon>NPAAA clade</taxon>
        <taxon>indigoferoid/millettioid clade</taxon>
        <taxon>Phaseoleae</taxon>
        <taxon>Clitoria</taxon>
    </lineage>
</organism>
<dbReference type="GO" id="GO:0006353">
    <property type="term" value="P:DNA-templated transcription termination"/>
    <property type="evidence" value="ECO:0007669"/>
    <property type="project" value="UniProtKB-KW"/>
</dbReference>
<proteinExistence type="inferred from homology"/>
<dbReference type="PANTHER" id="PTHR13068">
    <property type="entry name" value="CGI-12 PROTEIN-RELATED"/>
    <property type="match status" value="1"/>
</dbReference>
<keyword evidence="2" id="KW-0804">Transcription</keyword>
<evidence type="ECO:0000256" key="1">
    <source>
        <dbReference type="ARBA" id="ARBA00007692"/>
    </source>
</evidence>
<dbReference type="InterPro" id="IPR003690">
    <property type="entry name" value="MTERF"/>
</dbReference>
<dbReference type="GO" id="GO:0003676">
    <property type="term" value="F:nucleic acid binding"/>
    <property type="evidence" value="ECO:0007669"/>
    <property type="project" value="InterPro"/>
</dbReference>
<evidence type="ECO:0000313" key="5">
    <source>
        <dbReference type="EMBL" id="KAK7264616.1"/>
    </source>
</evidence>
<comment type="similarity">
    <text evidence="1">Belongs to the mTERF family.</text>
</comment>
<keyword evidence="2" id="KW-0805">Transcription regulation</keyword>
<keyword evidence="4" id="KW-0732">Signal</keyword>
<feature type="chain" id="PRO_5043014134" evidence="4">
    <location>
        <begin position="18"/>
        <end position="476"/>
    </location>
</feature>
<dbReference type="AlphaFoldDB" id="A0AAN9EXX1"/>
<dbReference type="EMBL" id="JAYKXN010000008">
    <property type="protein sequence ID" value="KAK7264616.1"/>
    <property type="molecule type" value="Genomic_DNA"/>
</dbReference>
<evidence type="ECO:0000256" key="3">
    <source>
        <dbReference type="ARBA" id="ARBA00022946"/>
    </source>
</evidence>
<sequence>MWGYFALASVITLKVRALQKFHPTAFAEGRPDPAPVKRSYANGRRFANGGKLTKRRSPPTQTRLLLLERRNIDVLLTELRCPVHPNTRLVVGHALLYMIGFRLTSPALVLYHQLAHQCSLFSLTMLVNQRGFSPQSALKASLKLRLCNPQKPNSILSFFANHGFSISKRDPRILTTNPHKTFVPKFQFLRSKGASTSDIVRMAVSAPRFFLRSLDNRIIPTYQLVRQFFHSDEQVLSSMNTYMYVLCDSRVLPNIKLLIDNGVRHRDIARILRKRPSILCSLRLSHTIEELKELSFDPSTRAFCTGLLAKKSVNKAKWDEKVDTFKRWGWSHQHVLLEFKRQPYWTFTLSLPRRIVPRASVLQFLVLKGLRNKDATLNTPFCLPEKSFLEKFVECFKEDSSHLLKLYEEKLNLANDGDNMSNHVRVFFLEGLSIEKTYSKGLGYPVSFYGFGEEDACSATPFDLSDKMFLQKFDMF</sequence>
<keyword evidence="2" id="KW-0806">Transcription termination</keyword>
<accession>A0AAN9EXX1</accession>